<dbReference type="Gene3D" id="1.10.3860.10">
    <property type="entry name" value="Sodium:dicarboxylate symporter"/>
    <property type="match status" value="1"/>
</dbReference>
<dbReference type="GO" id="GO:0005886">
    <property type="term" value="C:plasma membrane"/>
    <property type="evidence" value="ECO:0007669"/>
    <property type="project" value="TreeGrafter"/>
</dbReference>
<dbReference type="KEGG" id="prz:GZH47_16880"/>
<name>A0A6C0P242_9BACL</name>
<keyword evidence="8" id="KW-1185">Reference proteome</keyword>
<protein>
    <submittedName>
        <fullName evidence="7">Dicarboxylate/amino acid:cation symporter</fullName>
    </submittedName>
</protein>
<evidence type="ECO:0000256" key="1">
    <source>
        <dbReference type="ARBA" id="ARBA00004141"/>
    </source>
</evidence>
<dbReference type="PANTHER" id="PTHR42865:SF10">
    <property type="entry name" value="SODIUM:DICARBOXYLATE SYMPORTER FAMILY PROTEIN"/>
    <property type="match status" value="1"/>
</dbReference>
<dbReference type="PRINTS" id="PR00173">
    <property type="entry name" value="EDTRNSPORT"/>
</dbReference>
<evidence type="ECO:0000256" key="2">
    <source>
        <dbReference type="ARBA" id="ARBA00022448"/>
    </source>
</evidence>
<evidence type="ECO:0000256" key="3">
    <source>
        <dbReference type="ARBA" id="ARBA00022692"/>
    </source>
</evidence>
<comment type="subcellular location">
    <subcellularLocation>
        <location evidence="1">Membrane</location>
        <topology evidence="1">Multi-pass membrane protein</topology>
    </subcellularLocation>
</comment>
<dbReference type="PANTHER" id="PTHR42865">
    <property type="entry name" value="PROTON/GLUTAMATE-ASPARTATE SYMPORTER"/>
    <property type="match status" value="1"/>
</dbReference>
<feature type="transmembrane region" description="Helical" evidence="6">
    <location>
        <begin position="164"/>
        <end position="182"/>
    </location>
</feature>
<evidence type="ECO:0000256" key="6">
    <source>
        <dbReference type="SAM" id="Phobius"/>
    </source>
</evidence>
<dbReference type="Pfam" id="PF00375">
    <property type="entry name" value="SDF"/>
    <property type="match status" value="1"/>
</dbReference>
<evidence type="ECO:0000256" key="4">
    <source>
        <dbReference type="ARBA" id="ARBA00022989"/>
    </source>
</evidence>
<keyword evidence="4 6" id="KW-1133">Transmembrane helix</keyword>
<sequence length="440" mass="46750">MIRKRISFSLHWLRSIWAIIAAIGAGVMAGLYQPRFAGELIPYGNLYLSFLKMCVIPIMVTAIVSSVGRLFMSKGTGKVLRRMILVFLAGLLLAGILGLGAGLLGKPGEGFSSNQRTVLGQEVLDREPAAESADAAASGNGLLQFVFDLIPSNIFIALGQGNSLQILFFSVVVGIAVGLLSVHSGDQFLFMTDLLFKAFQRIISWAMYVLPFGMFCMMAGQIAGAGADLLLAMVKYIACIYGACLVLLLAGIWIVSAALRRPLLSVVRGLKEPLWIAFGTQNSIATMPYVLETLKSRFRLNANTVNLVVPLGIVLCRYSMVLTYTTGIVFIAQLYGVSLGPQGLLVALFGSILTAVAGAGSPGIVSIAMISLIANPLHLPYATGVILLMAVNPIIDPGVTTASVMMNCVSTVMIAGAEEDAEGTRFDESAKERGSALQTE</sequence>
<feature type="transmembrane region" description="Helical" evidence="6">
    <location>
        <begin position="83"/>
        <end position="104"/>
    </location>
</feature>
<feature type="transmembrane region" description="Helical" evidence="6">
    <location>
        <begin position="202"/>
        <end position="223"/>
    </location>
</feature>
<dbReference type="AlphaFoldDB" id="A0A6C0P242"/>
<dbReference type="InterPro" id="IPR036458">
    <property type="entry name" value="Na:dicarbo_symporter_sf"/>
</dbReference>
<accession>A0A6C0P242</accession>
<proteinExistence type="predicted"/>
<organism evidence="7 8">
    <name type="scientific">Paenibacillus rhizovicinus</name>
    <dbReference type="NCBI Taxonomy" id="2704463"/>
    <lineage>
        <taxon>Bacteria</taxon>
        <taxon>Bacillati</taxon>
        <taxon>Bacillota</taxon>
        <taxon>Bacilli</taxon>
        <taxon>Bacillales</taxon>
        <taxon>Paenibacillaceae</taxon>
        <taxon>Paenibacillus</taxon>
    </lineage>
</organism>
<reference evidence="7 8" key="1">
    <citation type="submission" date="2020-02" db="EMBL/GenBank/DDBJ databases">
        <title>Paenibacillus sp. nov., isolated from rhizosphere soil of tomato.</title>
        <authorList>
            <person name="Weon H.-Y."/>
            <person name="Lee S.A."/>
        </authorList>
    </citation>
    <scope>NUCLEOTIDE SEQUENCE [LARGE SCALE GENOMIC DNA]</scope>
    <source>
        <strain evidence="7 8">14171R-81</strain>
    </source>
</reference>
<keyword evidence="3 6" id="KW-0812">Transmembrane</keyword>
<evidence type="ECO:0000313" key="7">
    <source>
        <dbReference type="EMBL" id="QHW32316.1"/>
    </source>
</evidence>
<dbReference type="Proteomes" id="UP000479114">
    <property type="component" value="Chromosome"/>
</dbReference>
<feature type="transmembrane region" description="Helical" evidence="6">
    <location>
        <begin position="12"/>
        <end position="34"/>
    </location>
</feature>
<feature type="transmembrane region" description="Helical" evidence="6">
    <location>
        <begin position="379"/>
        <end position="395"/>
    </location>
</feature>
<dbReference type="InterPro" id="IPR001991">
    <property type="entry name" value="Na-dicarboxylate_symporter"/>
</dbReference>
<keyword evidence="5 6" id="KW-0472">Membrane</keyword>
<evidence type="ECO:0000256" key="5">
    <source>
        <dbReference type="ARBA" id="ARBA00023136"/>
    </source>
</evidence>
<dbReference type="RefSeq" id="WP_162641733.1">
    <property type="nucleotide sequence ID" value="NZ_CP048286.1"/>
</dbReference>
<dbReference type="GO" id="GO:0015293">
    <property type="term" value="F:symporter activity"/>
    <property type="evidence" value="ECO:0007669"/>
    <property type="project" value="InterPro"/>
</dbReference>
<dbReference type="SUPFAM" id="SSF118215">
    <property type="entry name" value="Proton glutamate symport protein"/>
    <property type="match status" value="1"/>
</dbReference>
<feature type="transmembrane region" description="Helical" evidence="6">
    <location>
        <begin position="311"/>
        <end position="332"/>
    </location>
</feature>
<gene>
    <name evidence="7" type="ORF">GZH47_16880</name>
</gene>
<keyword evidence="2" id="KW-0813">Transport</keyword>
<dbReference type="EMBL" id="CP048286">
    <property type="protein sequence ID" value="QHW32316.1"/>
    <property type="molecule type" value="Genomic_DNA"/>
</dbReference>
<feature type="transmembrane region" description="Helical" evidence="6">
    <location>
        <begin position="46"/>
        <end position="71"/>
    </location>
</feature>
<evidence type="ECO:0000313" key="8">
    <source>
        <dbReference type="Proteomes" id="UP000479114"/>
    </source>
</evidence>
<feature type="transmembrane region" description="Helical" evidence="6">
    <location>
        <begin position="229"/>
        <end position="254"/>
    </location>
</feature>
<feature type="transmembrane region" description="Helical" evidence="6">
    <location>
        <begin position="344"/>
        <end position="373"/>
    </location>
</feature>